<feature type="transmembrane region" description="Helical" evidence="7">
    <location>
        <begin position="185"/>
        <end position="205"/>
    </location>
</feature>
<accession>A0ABS5PN99</accession>
<evidence type="ECO:0000256" key="6">
    <source>
        <dbReference type="ARBA" id="ARBA00023136"/>
    </source>
</evidence>
<dbReference type="RefSeq" id="WP_213236520.1">
    <property type="nucleotide sequence ID" value="NZ_JAHBCL010000012.1"/>
</dbReference>
<dbReference type="PANTHER" id="PTHR42865">
    <property type="entry name" value="PROTON/GLUTAMATE-ASPARTATE SYMPORTER"/>
    <property type="match status" value="1"/>
</dbReference>
<feature type="transmembrane region" description="Helical" evidence="7">
    <location>
        <begin position="36"/>
        <end position="65"/>
    </location>
</feature>
<name>A0ABS5PN99_9FIRM</name>
<dbReference type="PRINTS" id="PR00173">
    <property type="entry name" value="EDTRNSPORT"/>
</dbReference>
<feature type="transmembrane region" description="Helical" evidence="7">
    <location>
        <begin position="151"/>
        <end position="173"/>
    </location>
</feature>
<evidence type="ECO:0000256" key="7">
    <source>
        <dbReference type="SAM" id="Phobius"/>
    </source>
</evidence>
<keyword evidence="6 7" id="KW-0472">Membrane</keyword>
<keyword evidence="9" id="KW-1185">Reference proteome</keyword>
<feature type="transmembrane region" description="Helical" evidence="7">
    <location>
        <begin position="86"/>
        <end position="107"/>
    </location>
</feature>
<dbReference type="Gene3D" id="1.10.3860.10">
    <property type="entry name" value="Sodium:dicarboxylate symporter"/>
    <property type="match status" value="1"/>
</dbReference>
<sequence>MKNKSLTFKILVAMVLGLVVGIALNPIAETPIVKDYIVGFGFVLLGSVFIALIKMMVVPLVFISLTLGAAQIGDVKKLGRIGGKTLGFYLMTTAIAITLAIVIASVVKPGSFMQLTADTYTYEAAESPAFVQVLINMIPTNPIAAMAEGNMLQIIVFALISGTAITVLGERVAQVKLILEQLNEIILKMVMIIMKFAPIGVFALVGKTMATFGFDAIGSLFVYMLCVLGALVVHAVFTYQGLLFTVTRLNPIQFFKNFAPAMAVAFSTSSSNATLPVSIETAEERLGVNKELASFTMPLGATMNMDGTAIMQGVATVFIAQLYGINLGISDFVSVILTATLASIGTAGVPGVGLVMLSMVLTQVGLPVEAIGIIMGIDRILDMCRTVVNITGDAVCTLIVAKTENEFDETVYYRANNTAKVVADTE</sequence>
<keyword evidence="2" id="KW-0813">Transport</keyword>
<evidence type="ECO:0000256" key="2">
    <source>
        <dbReference type="ARBA" id="ARBA00022448"/>
    </source>
</evidence>
<keyword evidence="4 7" id="KW-0812">Transmembrane</keyword>
<evidence type="ECO:0000256" key="4">
    <source>
        <dbReference type="ARBA" id="ARBA00022692"/>
    </source>
</evidence>
<organism evidence="8 9">
    <name type="scientific">Fusibacter paucivorans</name>
    <dbReference type="NCBI Taxonomy" id="76009"/>
    <lineage>
        <taxon>Bacteria</taxon>
        <taxon>Bacillati</taxon>
        <taxon>Bacillota</taxon>
        <taxon>Clostridia</taxon>
        <taxon>Eubacteriales</taxon>
        <taxon>Eubacteriales Family XII. Incertae Sedis</taxon>
        <taxon>Fusibacter</taxon>
    </lineage>
</organism>
<evidence type="ECO:0000256" key="5">
    <source>
        <dbReference type="ARBA" id="ARBA00022989"/>
    </source>
</evidence>
<keyword evidence="5 7" id="KW-1133">Transmembrane helix</keyword>
<dbReference type="Pfam" id="PF00375">
    <property type="entry name" value="SDF"/>
    <property type="match status" value="1"/>
</dbReference>
<dbReference type="SUPFAM" id="SSF118215">
    <property type="entry name" value="Proton glutamate symport protein"/>
    <property type="match status" value="1"/>
</dbReference>
<proteinExistence type="predicted"/>
<feature type="transmembrane region" description="Helical" evidence="7">
    <location>
        <begin position="7"/>
        <end position="24"/>
    </location>
</feature>
<dbReference type="EMBL" id="JAHBCL010000012">
    <property type="protein sequence ID" value="MBS7526658.1"/>
    <property type="molecule type" value="Genomic_DNA"/>
</dbReference>
<dbReference type="Proteomes" id="UP000746471">
    <property type="component" value="Unassembled WGS sequence"/>
</dbReference>
<dbReference type="PANTHER" id="PTHR42865:SF7">
    <property type="entry name" value="PROTON_GLUTAMATE-ASPARTATE SYMPORTER"/>
    <property type="match status" value="1"/>
</dbReference>
<evidence type="ECO:0000313" key="9">
    <source>
        <dbReference type="Proteomes" id="UP000746471"/>
    </source>
</evidence>
<comment type="caution">
    <text evidence="8">The sequence shown here is derived from an EMBL/GenBank/DDBJ whole genome shotgun (WGS) entry which is preliminary data.</text>
</comment>
<protein>
    <submittedName>
        <fullName evidence="8">Dicarboxylate/amino acid:cation symporter</fullName>
    </submittedName>
</protein>
<feature type="transmembrane region" description="Helical" evidence="7">
    <location>
        <begin position="217"/>
        <end position="239"/>
    </location>
</feature>
<dbReference type="InterPro" id="IPR001991">
    <property type="entry name" value="Na-dicarboxylate_symporter"/>
</dbReference>
<reference evidence="8 9" key="1">
    <citation type="submission" date="2021-05" db="EMBL/GenBank/DDBJ databases">
        <title>Fusibacter ferrireducens sp. nov., an anaerobic, sulfur- and Fe-reducing bacterium isolated from the mangrove sediment.</title>
        <authorList>
            <person name="Qiu D."/>
        </authorList>
    </citation>
    <scope>NUCLEOTIDE SEQUENCE [LARGE SCALE GENOMIC DNA]</scope>
    <source>
        <strain evidence="8 9">DSM 12116</strain>
    </source>
</reference>
<keyword evidence="3" id="KW-1003">Cell membrane</keyword>
<evidence type="ECO:0000256" key="1">
    <source>
        <dbReference type="ARBA" id="ARBA00004651"/>
    </source>
</evidence>
<evidence type="ECO:0000313" key="8">
    <source>
        <dbReference type="EMBL" id="MBS7526658.1"/>
    </source>
</evidence>
<comment type="subcellular location">
    <subcellularLocation>
        <location evidence="1">Cell membrane</location>
        <topology evidence="1">Multi-pass membrane protein</topology>
    </subcellularLocation>
</comment>
<dbReference type="InterPro" id="IPR036458">
    <property type="entry name" value="Na:dicarbo_symporter_sf"/>
</dbReference>
<gene>
    <name evidence="8" type="ORF">KHM83_08215</name>
</gene>
<evidence type="ECO:0000256" key="3">
    <source>
        <dbReference type="ARBA" id="ARBA00022475"/>
    </source>
</evidence>